<evidence type="ECO:0000259" key="12">
    <source>
        <dbReference type="SMART" id="SM00478"/>
    </source>
</evidence>
<keyword evidence="7" id="KW-0456">Lyase</keyword>
<dbReference type="Gene3D" id="1.10.1670.10">
    <property type="entry name" value="Helix-hairpin-Helix base-excision DNA repair enzymes (C-terminal)"/>
    <property type="match status" value="1"/>
</dbReference>
<dbReference type="GO" id="GO:0140078">
    <property type="term" value="F:class I DNA-(apurinic or apyrimidinic site) endonuclease activity"/>
    <property type="evidence" value="ECO:0007669"/>
    <property type="project" value="UniProtKB-EC"/>
</dbReference>
<evidence type="ECO:0000256" key="9">
    <source>
        <dbReference type="ARBA" id="ARBA00023268"/>
    </source>
</evidence>
<dbReference type="GO" id="GO:0006285">
    <property type="term" value="P:base-excision repair, AP site formation"/>
    <property type="evidence" value="ECO:0007669"/>
    <property type="project" value="TreeGrafter"/>
</dbReference>
<dbReference type="InterPro" id="IPR003265">
    <property type="entry name" value="HhH-GPD_domain"/>
</dbReference>
<keyword evidence="9" id="KW-0511">Multifunctional enzyme</keyword>
<dbReference type="OrthoDB" id="238681at2759"/>
<keyword evidence="8" id="KW-0539">Nucleus</keyword>
<dbReference type="GO" id="GO:0034039">
    <property type="term" value="F:8-oxo-7,8-dihydroguanine DNA N-glycosylase activity"/>
    <property type="evidence" value="ECO:0007669"/>
    <property type="project" value="TreeGrafter"/>
</dbReference>
<keyword evidence="5" id="KW-0378">Hydrolase</keyword>
<keyword evidence="4" id="KW-0227">DNA damage</keyword>
<evidence type="ECO:0000256" key="5">
    <source>
        <dbReference type="ARBA" id="ARBA00022801"/>
    </source>
</evidence>
<accession>A0A9P8AGW9</accession>
<dbReference type="Pfam" id="PF00730">
    <property type="entry name" value="HhH-GPD"/>
    <property type="match status" value="1"/>
</dbReference>
<dbReference type="Proteomes" id="UP000790833">
    <property type="component" value="Unassembled WGS sequence"/>
</dbReference>
<dbReference type="FunFam" id="1.10.1670.10:FF:000005">
    <property type="entry name" value="N-glycosylase/DNA lyase OGG1"/>
    <property type="match status" value="1"/>
</dbReference>
<dbReference type="GO" id="GO:0005634">
    <property type="term" value="C:nucleus"/>
    <property type="evidence" value="ECO:0007669"/>
    <property type="project" value="UniProtKB-SubCell"/>
</dbReference>
<evidence type="ECO:0000256" key="8">
    <source>
        <dbReference type="ARBA" id="ARBA00023242"/>
    </source>
</evidence>
<evidence type="ECO:0000256" key="7">
    <source>
        <dbReference type="ARBA" id="ARBA00023239"/>
    </source>
</evidence>
<dbReference type="GeneID" id="66116395"/>
<keyword evidence="6" id="KW-0234">DNA repair</keyword>
<dbReference type="SMART" id="SM00478">
    <property type="entry name" value="ENDO3c"/>
    <property type="match status" value="1"/>
</dbReference>
<comment type="caution">
    <text evidence="13">The sequence shown here is derived from an EMBL/GenBank/DDBJ whole genome shotgun (WGS) entry which is preliminary data.</text>
</comment>
<name>A0A9P8AGW9_9ASCO</name>
<dbReference type="PANTHER" id="PTHR10242:SF2">
    <property type="entry name" value="N-GLYCOSYLASE_DNA LYASE"/>
    <property type="match status" value="1"/>
</dbReference>
<keyword evidence="10" id="KW-0326">Glycosidase</keyword>
<evidence type="ECO:0000256" key="11">
    <source>
        <dbReference type="ARBA" id="ARBA00044632"/>
    </source>
</evidence>
<dbReference type="InterPro" id="IPR023170">
    <property type="entry name" value="HhH_base_excis_C"/>
</dbReference>
<evidence type="ECO:0000313" key="14">
    <source>
        <dbReference type="Proteomes" id="UP000790833"/>
    </source>
</evidence>
<dbReference type="EC" id="4.2.99.18" evidence="3"/>
<comment type="subcellular location">
    <subcellularLocation>
        <location evidence="1">Nucleus</location>
    </subcellularLocation>
</comment>
<proteinExistence type="inferred from homology"/>
<organism evidence="13 14">
    <name type="scientific">Scheffersomyces spartinae</name>
    <dbReference type="NCBI Taxonomy" id="45513"/>
    <lineage>
        <taxon>Eukaryota</taxon>
        <taxon>Fungi</taxon>
        <taxon>Dikarya</taxon>
        <taxon>Ascomycota</taxon>
        <taxon>Saccharomycotina</taxon>
        <taxon>Pichiomycetes</taxon>
        <taxon>Debaryomycetaceae</taxon>
        <taxon>Scheffersomyces</taxon>
    </lineage>
</organism>
<evidence type="ECO:0000256" key="6">
    <source>
        <dbReference type="ARBA" id="ARBA00023204"/>
    </source>
</evidence>
<evidence type="ECO:0000313" key="13">
    <source>
        <dbReference type="EMBL" id="KAG7191517.1"/>
    </source>
</evidence>
<evidence type="ECO:0000256" key="1">
    <source>
        <dbReference type="ARBA" id="ARBA00004123"/>
    </source>
</evidence>
<comment type="catalytic activity">
    <reaction evidence="11">
        <text>2'-deoxyribonucleotide-(2'-deoxyribose 5'-phosphate)-2'-deoxyribonucleotide-DNA = a 3'-end 2'-deoxyribonucleotide-(2,3-dehydro-2,3-deoxyribose 5'-phosphate)-DNA + a 5'-end 5'-phospho-2'-deoxyribonucleoside-DNA + H(+)</text>
        <dbReference type="Rhea" id="RHEA:66592"/>
        <dbReference type="Rhea" id="RHEA-COMP:13180"/>
        <dbReference type="Rhea" id="RHEA-COMP:16897"/>
        <dbReference type="Rhea" id="RHEA-COMP:17067"/>
        <dbReference type="ChEBI" id="CHEBI:15378"/>
        <dbReference type="ChEBI" id="CHEBI:136412"/>
        <dbReference type="ChEBI" id="CHEBI:157695"/>
        <dbReference type="ChEBI" id="CHEBI:167181"/>
        <dbReference type="EC" id="4.2.99.18"/>
    </reaction>
</comment>
<evidence type="ECO:0000256" key="10">
    <source>
        <dbReference type="ARBA" id="ARBA00023295"/>
    </source>
</evidence>
<dbReference type="InterPro" id="IPR011257">
    <property type="entry name" value="DNA_glycosylase"/>
</dbReference>
<keyword evidence="14" id="KW-1185">Reference proteome</keyword>
<dbReference type="Gene3D" id="1.10.340.30">
    <property type="entry name" value="Hypothetical protein, domain 2"/>
    <property type="match status" value="1"/>
</dbReference>
<evidence type="ECO:0000256" key="2">
    <source>
        <dbReference type="ARBA" id="ARBA00010679"/>
    </source>
</evidence>
<sequence>MSKSRTSCPFSLFPGIRILRQDPWETVVSFICSSNNNVKRISKMCDTLCTEFGDYIGEYKDIKYYSFPSPEQLSSSPGIELRLRLLGFGYRAKFIYQTALLFEDKSVPEITLERLHEMRQLDYKMAHEFLLQLMGVGPKVADCICLMSLDKHDVVPIDTHVYQIAVRDFKYKGKRDMKTLNKQMHEAIGTFYKEIFGEYAGWAQSVLFASDLSDLNNGVNVKTEPANDIKIIVKTESESKSVNKRRKRV</sequence>
<feature type="domain" description="HhH-GPD" evidence="12">
    <location>
        <begin position="32"/>
        <end position="205"/>
    </location>
</feature>
<reference evidence="13" key="1">
    <citation type="submission" date="2021-03" db="EMBL/GenBank/DDBJ databases">
        <authorList>
            <person name="Palmer J.M."/>
        </authorList>
    </citation>
    <scope>NUCLEOTIDE SEQUENCE</scope>
    <source>
        <strain evidence="13">ARV_011</strain>
    </source>
</reference>
<gene>
    <name evidence="13" type="primary">OGG1</name>
    <name evidence="13" type="ORF">KQ657_003021</name>
</gene>
<dbReference type="EMBL" id="JAHMUF010000027">
    <property type="protein sequence ID" value="KAG7191517.1"/>
    <property type="molecule type" value="Genomic_DNA"/>
</dbReference>
<dbReference type="PANTHER" id="PTHR10242">
    <property type="entry name" value="8-OXOGUANINE DNA GLYCOSYLASE"/>
    <property type="match status" value="1"/>
</dbReference>
<evidence type="ECO:0000256" key="4">
    <source>
        <dbReference type="ARBA" id="ARBA00022763"/>
    </source>
</evidence>
<comment type="similarity">
    <text evidence="2">Belongs to the type-1 OGG1 family.</text>
</comment>
<dbReference type="InterPro" id="IPR052054">
    <property type="entry name" value="Oxidative_DNA_repair_enzyme"/>
</dbReference>
<dbReference type="CDD" id="cd00056">
    <property type="entry name" value="ENDO3c"/>
    <property type="match status" value="1"/>
</dbReference>
<dbReference type="AlphaFoldDB" id="A0A9P8AGW9"/>
<evidence type="ECO:0000256" key="3">
    <source>
        <dbReference type="ARBA" id="ARBA00012720"/>
    </source>
</evidence>
<dbReference type="RefSeq" id="XP_043047069.1">
    <property type="nucleotide sequence ID" value="XM_043193759.1"/>
</dbReference>
<dbReference type="SUPFAM" id="SSF48150">
    <property type="entry name" value="DNA-glycosylase"/>
    <property type="match status" value="1"/>
</dbReference>
<protein>
    <recommendedName>
        <fullName evidence="3">DNA-(apurinic or apyrimidinic site) lyase</fullName>
        <ecNumber evidence="3">4.2.99.18</ecNumber>
    </recommendedName>
</protein>